<evidence type="ECO:0000313" key="1">
    <source>
        <dbReference type="EMBL" id="NYI82562.1"/>
    </source>
</evidence>
<protein>
    <recommendedName>
        <fullName evidence="3">PE domain-containing protein</fullName>
    </recommendedName>
</protein>
<accession>A0A853ADJ7</accession>
<keyword evidence="2" id="KW-1185">Reference proteome</keyword>
<comment type="caution">
    <text evidence="1">The sequence shown here is derived from an EMBL/GenBank/DDBJ whole genome shotgun (WGS) entry which is preliminary data.</text>
</comment>
<proteinExistence type="predicted"/>
<dbReference type="RefSeq" id="WP_343049962.1">
    <property type="nucleotide sequence ID" value="NZ_BAABFH010000001.1"/>
</dbReference>
<name>A0A853ADJ7_9PSEU</name>
<evidence type="ECO:0000313" key="2">
    <source>
        <dbReference type="Proteomes" id="UP000587002"/>
    </source>
</evidence>
<dbReference type="EMBL" id="JACCFJ010000001">
    <property type="protein sequence ID" value="NYI82562.1"/>
    <property type="molecule type" value="Genomic_DNA"/>
</dbReference>
<evidence type="ECO:0008006" key="3">
    <source>
        <dbReference type="Google" id="ProtNLM"/>
    </source>
</evidence>
<dbReference type="Proteomes" id="UP000587002">
    <property type="component" value="Unassembled WGS sequence"/>
</dbReference>
<sequence>MTTGLEGIAAGASALAGQAAGLRAAVDSGKVVMTPEAAERVAKLYEDKADDVRKKRFRTDRLLARSAFGDCNIGRALGQKFEDKVNAPEVGLVAILAKTEEILRNMAQAYRDSAREMQNTDEEHARNLNRNV</sequence>
<gene>
    <name evidence="1" type="ORF">HNR68_001192</name>
</gene>
<dbReference type="AlphaFoldDB" id="A0A853ADJ7"/>
<reference evidence="1 2" key="1">
    <citation type="submission" date="2020-07" db="EMBL/GenBank/DDBJ databases">
        <title>Sequencing the genomes of 1000 actinobacteria strains.</title>
        <authorList>
            <person name="Klenk H.-P."/>
        </authorList>
    </citation>
    <scope>NUCLEOTIDE SEQUENCE [LARGE SCALE GENOMIC DNA]</scope>
    <source>
        <strain evidence="1 2">DSM 44065</strain>
    </source>
</reference>
<organism evidence="1 2">
    <name type="scientific">Saccharopolyspora hordei</name>
    <dbReference type="NCBI Taxonomy" id="1838"/>
    <lineage>
        <taxon>Bacteria</taxon>
        <taxon>Bacillati</taxon>
        <taxon>Actinomycetota</taxon>
        <taxon>Actinomycetes</taxon>
        <taxon>Pseudonocardiales</taxon>
        <taxon>Pseudonocardiaceae</taxon>
        <taxon>Saccharopolyspora</taxon>
    </lineage>
</organism>